<dbReference type="SUPFAM" id="SSF53098">
    <property type="entry name" value="Ribonuclease H-like"/>
    <property type="match status" value="1"/>
</dbReference>
<evidence type="ECO:0000313" key="2">
    <source>
        <dbReference type="EMBL" id="AUB44293.1"/>
    </source>
</evidence>
<name>A0A2K8T9M6_9NOSO</name>
<keyword evidence="2" id="KW-0614">Plasmid</keyword>
<dbReference type="RefSeq" id="WP_100904078.1">
    <property type="nucleotide sequence ID" value="NZ_CAWNNC010000009.1"/>
</dbReference>
<evidence type="ECO:0000313" key="3">
    <source>
        <dbReference type="Proteomes" id="UP000232003"/>
    </source>
</evidence>
<proteinExistence type="predicted"/>
<feature type="domain" description="Transposase IS701-like DDE" evidence="1">
    <location>
        <begin position="36"/>
        <end position="231"/>
    </location>
</feature>
<dbReference type="OrthoDB" id="517776at2"/>
<dbReference type="Pfam" id="PF13546">
    <property type="entry name" value="DDE_5"/>
    <property type="match status" value="1"/>
</dbReference>
<dbReference type="InterPro" id="IPR039365">
    <property type="entry name" value="IS701-like"/>
</dbReference>
<dbReference type="NCBIfam" id="NF033540">
    <property type="entry name" value="transpos_IS701"/>
    <property type="match status" value="1"/>
</dbReference>
<gene>
    <name evidence="2" type="ORF">COO91_10516</name>
</gene>
<dbReference type="EMBL" id="CP024793">
    <property type="protein sequence ID" value="AUB44293.1"/>
    <property type="molecule type" value="Genomic_DNA"/>
</dbReference>
<accession>A0A2K8T9M6</accession>
<protein>
    <submittedName>
        <fullName evidence="2">SRSO17 transposase</fullName>
    </submittedName>
</protein>
<dbReference type="AlphaFoldDB" id="A0A2K8T9M6"/>
<reference evidence="2 3" key="1">
    <citation type="submission" date="2017-11" db="EMBL/GenBank/DDBJ databases">
        <title>Complete genome of a free-living desiccation-tolerant cyanobacterium and its photosynthetic adaptation to extreme terrestrial habitat.</title>
        <authorList>
            <person name="Shang J."/>
        </authorList>
    </citation>
    <scope>NUCLEOTIDE SEQUENCE [LARGE SCALE GENOMIC DNA]</scope>
    <source>
        <strain evidence="2 3">CCNUN1</strain>
        <plasmid evidence="3">pnfsy08</plasmid>
    </source>
</reference>
<evidence type="ECO:0000259" key="1">
    <source>
        <dbReference type="Pfam" id="PF13546"/>
    </source>
</evidence>
<dbReference type="Proteomes" id="UP000232003">
    <property type="component" value="Plasmid pNFSY08"/>
</dbReference>
<dbReference type="PANTHER" id="PTHR33627">
    <property type="entry name" value="TRANSPOSASE"/>
    <property type="match status" value="1"/>
</dbReference>
<sequence>MIAPRKAVRTVGFVDDYCAAYEDIFPEVRSFESFKYLHVGMISQIKRKSLPEIAKVVGLNNEQPLHHFLTDSPWDIKSLVERRLSLTLSMLKGESFILVIDETGDKKKGNSTDYVSRQYVGNLGKVENGLVSVNAYGVLGTIVFPLTFKIFKPKTTLHEEDIYKTKPELAGEIIQELRGLGFKFDVVLADCLYGESKTFRQVLDECKLKYVLAVRSNHQAWSEVPDVINSDWYTFDRIFANGKEQIYYIQEILPPGAQEIRYWKITKDILKERKNTTWYLMTNLPGEIKQTVGNTYGFRNWIEYGLKQAKNELGWADFRLTNYAQIQRWWEIVCCVYLMVSWHSIARDLANKSQTENKNVPPLSQKEPEVYSRHKWWSFTLGWKSTLNNLHLIIQPYVFFNLLNPWLDIFNIPLLESGFLSLQNIMNQFQGYMTFNSG</sequence>
<keyword evidence="3" id="KW-1185">Reference proteome</keyword>
<organism evidence="2 3">
    <name type="scientific">Nostoc flagelliforme CCNUN1</name>
    <dbReference type="NCBI Taxonomy" id="2038116"/>
    <lineage>
        <taxon>Bacteria</taxon>
        <taxon>Bacillati</taxon>
        <taxon>Cyanobacteriota</taxon>
        <taxon>Cyanophyceae</taxon>
        <taxon>Nostocales</taxon>
        <taxon>Nostocaceae</taxon>
        <taxon>Nostoc</taxon>
    </lineage>
</organism>
<dbReference type="PANTHER" id="PTHR33627:SF1">
    <property type="entry name" value="TRANSPOSASE"/>
    <property type="match status" value="1"/>
</dbReference>
<dbReference type="InterPro" id="IPR012337">
    <property type="entry name" value="RNaseH-like_sf"/>
</dbReference>
<dbReference type="InterPro" id="IPR038721">
    <property type="entry name" value="IS701-like_DDE_dom"/>
</dbReference>
<geneLocation type="plasmid" evidence="3">
    <name>pnfsy08</name>
</geneLocation>
<dbReference type="KEGG" id="nfl:COO91_10516"/>